<gene>
    <name evidence="2" type="ORF">C484_01265</name>
</gene>
<keyword evidence="1" id="KW-0472">Membrane</keyword>
<protein>
    <recommendedName>
        <fullName evidence="4">PrsW family intramembrane metalloprotease</fullName>
    </recommendedName>
</protein>
<dbReference type="STRING" id="1230458.C484_01265"/>
<name>M0AD29_9EURY</name>
<dbReference type="PANTHER" id="PTHR36844">
    <property type="entry name" value="PROTEASE PRSW"/>
    <property type="match status" value="1"/>
</dbReference>
<keyword evidence="3" id="KW-1185">Reference proteome</keyword>
<feature type="transmembrane region" description="Helical" evidence="1">
    <location>
        <begin position="185"/>
        <end position="203"/>
    </location>
</feature>
<feature type="transmembrane region" description="Helical" evidence="1">
    <location>
        <begin position="59"/>
        <end position="80"/>
    </location>
</feature>
<dbReference type="AlphaFoldDB" id="M0AD29"/>
<proteinExistence type="predicted"/>
<evidence type="ECO:0008006" key="4">
    <source>
        <dbReference type="Google" id="ProtNLM"/>
    </source>
</evidence>
<feature type="transmembrane region" description="Helical" evidence="1">
    <location>
        <begin position="86"/>
        <end position="107"/>
    </location>
</feature>
<comment type="caution">
    <text evidence="2">The sequence shown here is derived from an EMBL/GenBank/DDBJ whole genome shotgun (WGS) entry which is preliminary data.</text>
</comment>
<feature type="transmembrane region" description="Helical" evidence="1">
    <location>
        <begin position="285"/>
        <end position="307"/>
    </location>
</feature>
<keyword evidence="1" id="KW-0812">Transmembrane</keyword>
<accession>M0AD29</accession>
<dbReference type="EMBL" id="AOIL01000009">
    <property type="protein sequence ID" value="ELY96301.1"/>
    <property type="molecule type" value="Genomic_DNA"/>
</dbReference>
<dbReference type="InterPro" id="IPR026898">
    <property type="entry name" value="PrsW"/>
</dbReference>
<keyword evidence="1" id="KW-1133">Transmembrane helix</keyword>
<evidence type="ECO:0000313" key="3">
    <source>
        <dbReference type="Proteomes" id="UP000011648"/>
    </source>
</evidence>
<feature type="transmembrane region" description="Helical" evidence="1">
    <location>
        <begin position="261"/>
        <end position="279"/>
    </location>
</feature>
<reference evidence="2 3" key="1">
    <citation type="journal article" date="2014" name="PLoS Genet.">
        <title>Phylogenetically driven sequencing of extremely halophilic archaea reveals strategies for static and dynamic osmo-response.</title>
        <authorList>
            <person name="Becker E.A."/>
            <person name="Seitzer P.M."/>
            <person name="Tritt A."/>
            <person name="Larsen D."/>
            <person name="Krusor M."/>
            <person name="Yao A.I."/>
            <person name="Wu D."/>
            <person name="Madern D."/>
            <person name="Eisen J.A."/>
            <person name="Darling A.E."/>
            <person name="Facciotti M.T."/>
        </authorList>
    </citation>
    <scope>NUCLEOTIDE SEQUENCE [LARGE SCALE GENOMIC DNA]</scope>
    <source>
        <strain evidence="2 3">DSM 12281</strain>
    </source>
</reference>
<dbReference type="Proteomes" id="UP000011648">
    <property type="component" value="Unassembled WGS sequence"/>
</dbReference>
<feature type="transmembrane region" description="Helical" evidence="1">
    <location>
        <begin position="143"/>
        <end position="164"/>
    </location>
</feature>
<feature type="transmembrane region" description="Helical" evidence="1">
    <location>
        <begin position="223"/>
        <end position="249"/>
    </location>
</feature>
<dbReference type="Pfam" id="PF13367">
    <property type="entry name" value="PrsW-protease"/>
    <property type="match status" value="1"/>
</dbReference>
<feature type="transmembrane region" description="Helical" evidence="1">
    <location>
        <begin position="119"/>
        <end position="137"/>
    </location>
</feature>
<dbReference type="PATRIC" id="fig|1230458.4.peg.237"/>
<organism evidence="2 3">
    <name type="scientific">Natrialba taiwanensis DSM 12281</name>
    <dbReference type="NCBI Taxonomy" id="1230458"/>
    <lineage>
        <taxon>Archaea</taxon>
        <taxon>Methanobacteriati</taxon>
        <taxon>Methanobacteriota</taxon>
        <taxon>Stenosarchaea group</taxon>
        <taxon>Halobacteria</taxon>
        <taxon>Halobacteriales</taxon>
        <taxon>Natrialbaceae</taxon>
        <taxon>Natrialba</taxon>
    </lineage>
</organism>
<evidence type="ECO:0000313" key="2">
    <source>
        <dbReference type="EMBL" id="ELY96301.1"/>
    </source>
</evidence>
<dbReference type="PANTHER" id="PTHR36844:SF1">
    <property type="entry name" value="PROTEASE PRSW"/>
    <property type="match status" value="1"/>
</dbReference>
<dbReference type="GO" id="GO:0008233">
    <property type="term" value="F:peptidase activity"/>
    <property type="evidence" value="ECO:0007669"/>
    <property type="project" value="InterPro"/>
</dbReference>
<evidence type="ECO:0000256" key="1">
    <source>
        <dbReference type="SAM" id="Phobius"/>
    </source>
</evidence>
<sequence length="330" mass="35099">MFPITIENIFIDYSRGWCMVSDDPEDSIDDREQYDVTTWEERTRLDHLAVRASGFIGRWWVFLAAVIAILFAAHPLGAVGTELVQYPWLGGVMVLSLVGGLLIVWYIRRINPTTVSRKALVVTFLLGGAFAGIAILVEGSLQSIIDHIPLIGTALTLLLVVGPVEELVKWAAVRLYAFERSSFRTALDGALYGAAAGLGFAALESSEYIARAVAQGSASDPALSLAVGGAIGRVPAVPLHVFLTALAGYYLGLAKANPESYAPIVIKGLLIAAVLHGIYDTLVTYLPGVVGLVVAVVYVGGIGLLLYKKLSRYQQQAPSDGSPAPTTAGS</sequence>